<organism evidence="1 2">
    <name type="scientific">Gigaspora rosea</name>
    <dbReference type="NCBI Taxonomy" id="44941"/>
    <lineage>
        <taxon>Eukaryota</taxon>
        <taxon>Fungi</taxon>
        <taxon>Fungi incertae sedis</taxon>
        <taxon>Mucoromycota</taxon>
        <taxon>Glomeromycotina</taxon>
        <taxon>Glomeromycetes</taxon>
        <taxon>Diversisporales</taxon>
        <taxon>Gigasporaceae</taxon>
        <taxon>Gigaspora</taxon>
    </lineage>
</organism>
<evidence type="ECO:0000313" key="2">
    <source>
        <dbReference type="Proteomes" id="UP000266673"/>
    </source>
</evidence>
<keyword evidence="2" id="KW-1185">Reference proteome</keyword>
<gene>
    <name evidence="1" type="ORF">C2G38_978283</name>
</gene>
<dbReference type="EMBL" id="QKWP01003026">
    <property type="protein sequence ID" value="RIB01619.1"/>
    <property type="molecule type" value="Genomic_DNA"/>
</dbReference>
<proteinExistence type="predicted"/>
<evidence type="ECO:0000313" key="1">
    <source>
        <dbReference type="EMBL" id="RIB01619.1"/>
    </source>
</evidence>
<accession>A0A397TYU8</accession>
<name>A0A397TYU8_9GLOM</name>
<dbReference type="OrthoDB" id="2319423at2759"/>
<protein>
    <submittedName>
        <fullName evidence="1">Uncharacterized protein</fullName>
    </submittedName>
</protein>
<dbReference type="Proteomes" id="UP000266673">
    <property type="component" value="Unassembled WGS sequence"/>
</dbReference>
<reference evidence="1 2" key="1">
    <citation type="submission" date="2018-06" db="EMBL/GenBank/DDBJ databases">
        <title>Comparative genomics reveals the genomic features of Rhizophagus irregularis, R. cerebriforme, R. diaphanum and Gigaspora rosea, and their symbiotic lifestyle signature.</title>
        <authorList>
            <person name="Morin E."/>
            <person name="San Clemente H."/>
            <person name="Chen E.C.H."/>
            <person name="De La Providencia I."/>
            <person name="Hainaut M."/>
            <person name="Kuo A."/>
            <person name="Kohler A."/>
            <person name="Murat C."/>
            <person name="Tang N."/>
            <person name="Roy S."/>
            <person name="Loubradou J."/>
            <person name="Henrissat B."/>
            <person name="Grigoriev I.V."/>
            <person name="Corradi N."/>
            <person name="Roux C."/>
            <person name="Martin F.M."/>
        </authorList>
    </citation>
    <scope>NUCLEOTIDE SEQUENCE [LARGE SCALE GENOMIC DNA]</scope>
    <source>
        <strain evidence="1 2">DAOM 194757</strain>
    </source>
</reference>
<sequence>MYYALYNKQYQKYFSIQSDDKLITDDKPDNNWSSAAVLLIENEKNTYSIGYTRNNNKDDIVKIKDPTDLTDLTLVTIPLVSWRNAEGKFAGIIDPSIGTIGFSVGESFEHVGTIPKPEQLFLFVPHPDFAEKATIVAHNAKYLRFAPTTEGPTIRADNDMKDTKSLAFSLFGYEQNIWPRQVHFNTYITMFIIIDNCNHQFSISKF</sequence>
<comment type="caution">
    <text evidence="1">The sequence shown here is derived from an EMBL/GenBank/DDBJ whole genome shotgun (WGS) entry which is preliminary data.</text>
</comment>
<dbReference type="AlphaFoldDB" id="A0A397TYU8"/>